<feature type="region of interest" description="Disordered" evidence="1">
    <location>
        <begin position="46"/>
        <end position="66"/>
    </location>
</feature>
<dbReference type="AlphaFoldDB" id="A0ABD0Y5X8"/>
<reference evidence="2 3" key="1">
    <citation type="submission" date="2024-06" db="EMBL/GenBank/DDBJ databases">
        <authorList>
            <person name="Pan Q."/>
            <person name="Wen M."/>
            <person name="Jouanno E."/>
            <person name="Zahm M."/>
            <person name="Klopp C."/>
            <person name="Cabau C."/>
            <person name="Louis A."/>
            <person name="Berthelot C."/>
            <person name="Parey E."/>
            <person name="Roest Crollius H."/>
            <person name="Montfort J."/>
            <person name="Robinson-Rechavi M."/>
            <person name="Bouchez O."/>
            <person name="Lampietro C."/>
            <person name="Lopez Roques C."/>
            <person name="Donnadieu C."/>
            <person name="Postlethwait J."/>
            <person name="Bobe J."/>
            <person name="Verreycken H."/>
            <person name="Guiguen Y."/>
        </authorList>
    </citation>
    <scope>NUCLEOTIDE SEQUENCE [LARGE SCALE GENOMIC DNA]</scope>
    <source>
        <strain evidence="2">Up_M1</strain>
        <tissue evidence="2">Testis</tissue>
    </source>
</reference>
<keyword evidence="3" id="KW-1185">Reference proteome</keyword>
<evidence type="ECO:0000313" key="2">
    <source>
        <dbReference type="EMBL" id="KAL1022431.1"/>
    </source>
</evidence>
<gene>
    <name evidence="2" type="ORF">UPYG_G00027540</name>
</gene>
<feature type="non-terminal residue" evidence="2">
    <location>
        <position position="128"/>
    </location>
</feature>
<protein>
    <submittedName>
        <fullName evidence="2">Uncharacterized protein</fullName>
    </submittedName>
</protein>
<dbReference type="EMBL" id="JAGEUA010000001">
    <property type="protein sequence ID" value="KAL1022431.1"/>
    <property type="molecule type" value="Genomic_DNA"/>
</dbReference>
<comment type="caution">
    <text evidence="2">The sequence shown here is derived from an EMBL/GenBank/DDBJ whole genome shotgun (WGS) entry which is preliminary data.</text>
</comment>
<proteinExistence type="predicted"/>
<name>A0ABD0Y5X8_UMBPY</name>
<evidence type="ECO:0000313" key="3">
    <source>
        <dbReference type="Proteomes" id="UP001557470"/>
    </source>
</evidence>
<organism evidence="2 3">
    <name type="scientific">Umbra pygmaea</name>
    <name type="common">Eastern mudminnow</name>
    <dbReference type="NCBI Taxonomy" id="75934"/>
    <lineage>
        <taxon>Eukaryota</taxon>
        <taxon>Metazoa</taxon>
        <taxon>Chordata</taxon>
        <taxon>Craniata</taxon>
        <taxon>Vertebrata</taxon>
        <taxon>Euteleostomi</taxon>
        <taxon>Actinopterygii</taxon>
        <taxon>Neopterygii</taxon>
        <taxon>Teleostei</taxon>
        <taxon>Protacanthopterygii</taxon>
        <taxon>Esociformes</taxon>
        <taxon>Umbridae</taxon>
        <taxon>Umbra</taxon>
    </lineage>
</organism>
<evidence type="ECO:0000256" key="1">
    <source>
        <dbReference type="SAM" id="MobiDB-lite"/>
    </source>
</evidence>
<sequence>MPHVDMLFNHLQKRNIDSVFIAGITQRFTHSIQAIRDSVPSVVEDEEYRGPVQIPPPKKRRAMGEETQQHLAIEVCDTIISHAKERFSFTKHLISATLLQGELFPQHSSKFPDSALETTVDAYPTLDK</sequence>
<dbReference type="Proteomes" id="UP001557470">
    <property type="component" value="Unassembled WGS sequence"/>
</dbReference>
<accession>A0ABD0Y5X8</accession>